<feature type="region of interest" description="Disordered" evidence="1">
    <location>
        <begin position="203"/>
        <end position="223"/>
    </location>
</feature>
<sequence length="289" mass="31683">MTDKTPDEIQEEVPSAPPDTTDEGTEPPYLIPINISESQWAQENFSFNPLPTSPERIHSPRATQVDTPAGKLLSNIICPLRLTEEIIRRPASTNMPHSSTLPFLDLIEPLLDYELAIVPLEIQAQNADHIREARKRVVDAVQNLKESSRMGVDYEKCKGEKEPDLDFCPAASTSLPKTGSLITKPQHKEPSKVQADIITVTTKRAKTPSPNAPARSSPKGSIRSVQSWAKQVLEPEGTTIPKAFLPRERVGEGGTKTKPVTVSATVKDWVPVTDQEARGSLKSDSVEVA</sequence>
<name>A0A6A5ZPZ5_9PLEO</name>
<feature type="region of interest" description="Disordered" evidence="1">
    <location>
        <begin position="1"/>
        <end position="30"/>
    </location>
</feature>
<reference evidence="2" key="1">
    <citation type="journal article" date="2020" name="Stud. Mycol.">
        <title>101 Dothideomycetes genomes: a test case for predicting lifestyles and emergence of pathogens.</title>
        <authorList>
            <person name="Haridas S."/>
            <person name="Albert R."/>
            <person name="Binder M."/>
            <person name="Bloem J."/>
            <person name="Labutti K."/>
            <person name="Salamov A."/>
            <person name="Andreopoulos B."/>
            <person name="Baker S."/>
            <person name="Barry K."/>
            <person name="Bills G."/>
            <person name="Bluhm B."/>
            <person name="Cannon C."/>
            <person name="Castanera R."/>
            <person name="Culley D."/>
            <person name="Daum C."/>
            <person name="Ezra D."/>
            <person name="Gonzalez J."/>
            <person name="Henrissat B."/>
            <person name="Kuo A."/>
            <person name="Liang C."/>
            <person name="Lipzen A."/>
            <person name="Lutzoni F."/>
            <person name="Magnuson J."/>
            <person name="Mondo S."/>
            <person name="Nolan M."/>
            <person name="Ohm R."/>
            <person name="Pangilinan J."/>
            <person name="Park H.-J."/>
            <person name="Ramirez L."/>
            <person name="Alfaro M."/>
            <person name="Sun H."/>
            <person name="Tritt A."/>
            <person name="Yoshinaga Y."/>
            <person name="Zwiers L.-H."/>
            <person name="Turgeon B."/>
            <person name="Goodwin S."/>
            <person name="Spatafora J."/>
            <person name="Crous P."/>
            <person name="Grigoriev I."/>
        </authorList>
    </citation>
    <scope>NUCLEOTIDE SEQUENCE</scope>
    <source>
        <strain evidence="2">CBS 627.86</strain>
    </source>
</reference>
<gene>
    <name evidence="2" type="ORF">BDV96DRAFT_639857</name>
</gene>
<proteinExistence type="predicted"/>
<evidence type="ECO:0000313" key="3">
    <source>
        <dbReference type="Proteomes" id="UP000799770"/>
    </source>
</evidence>
<dbReference type="Proteomes" id="UP000799770">
    <property type="component" value="Unassembled WGS sequence"/>
</dbReference>
<accession>A0A6A5ZPZ5</accession>
<protein>
    <submittedName>
        <fullName evidence="2">Uncharacterized protein</fullName>
    </submittedName>
</protein>
<dbReference type="EMBL" id="ML977311">
    <property type="protein sequence ID" value="KAF2121770.1"/>
    <property type="molecule type" value="Genomic_DNA"/>
</dbReference>
<organism evidence="2 3">
    <name type="scientific">Lophiotrema nucula</name>
    <dbReference type="NCBI Taxonomy" id="690887"/>
    <lineage>
        <taxon>Eukaryota</taxon>
        <taxon>Fungi</taxon>
        <taxon>Dikarya</taxon>
        <taxon>Ascomycota</taxon>
        <taxon>Pezizomycotina</taxon>
        <taxon>Dothideomycetes</taxon>
        <taxon>Pleosporomycetidae</taxon>
        <taxon>Pleosporales</taxon>
        <taxon>Lophiotremataceae</taxon>
        <taxon>Lophiotrema</taxon>
    </lineage>
</organism>
<evidence type="ECO:0000313" key="2">
    <source>
        <dbReference type="EMBL" id="KAF2121770.1"/>
    </source>
</evidence>
<evidence type="ECO:0000256" key="1">
    <source>
        <dbReference type="SAM" id="MobiDB-lite"/>
    </source>
</evidence>
<dbReference type="AlphaFoldDB" id="A0A6A5ZPZ5"/>
<keyword evidence="3" id="KW-1185">Reference proteome</keyword>